<evidence type="ECO:0000256" key="2">
    <source>
        <dbReference type="ARBA" id="ARBA00008791"/>
    </source>
</evidence>
<protein>
    <submittedName>
        <fullName evidence="6">Universal stress protein</fullName>
    </submittedName>
</protein>
<name>A0A7Y8CIG9_9PSED</name>
<dbReference type="GO" id="GO:0005737">
    <property type="term" value="C:cytoplasm"/>
    <property type="evidence" value="ECO:0007669"/>
    <property type="project" value="UniProtKB-SubCell"/>
</dbReference>
<dbReference type="AlphaFoldDB" id="A0A7Y8CIG9"/>
<evidence type="ECO:0000313" key="7">
    <source>
        <dbReference type="Proteomes" id="UP000520592"/>
    </source>
</evidence>
<dbReference type="Pfam" id="PF00582">
    <property type="entry name" value="Usp"/>
    <property type="match status" value="2"/>
</dbReference>
<evidence type="ECO:0000256" key="1">
    <source>
        <dbReference type="ARBA" id="ARBA00004496"/>
    </source>
</evidence>
<keyword evidence="3" id="KW-0963">Cytoplasm</keyword>
<accession>A0A7Y8CIG9</accession>
<dbReference type="RefSeq" id="WP_177061194.1">
    <property type="nucleotide sequence ID" value="NZ_JACAPS010000036.1"/>
</dbReference>
<sequence length="304" mass="33699">MSEYRRLLLLAPPEMRRSPAFERAEALALAMGASLHIMAFDFVDSLEVAALFDPDAMTRARDGYLELHRRWLHLEADRLRCQGVDVSSNILWCRHPRKQILEYIHDLKIDLLIKDVHLESGLKRLFVTPLDWQLLRDCPVPVHLVAAGLNPLPRHVVVAVDVRGDAAAEALNDTLVRTGQGLARQCGATLSLVHVHDKARSYVHEMGWGTLPMADGLEMASRADALQAFKELANRHAIEKNQRHFLSGTVLETINTFVSQSEGDIIVLGTRHAGVLENILGSTAENILYRSASSILAVSPGYAG</sequence>
<dbReference type="PANTHER" id="PTHR47892:SF1">
    <property type="entry name" value="UNIVERSAL STRESS PROTEIN E"/>
    <property type="match status" value="1"/>
</dbReference>
<dbReference type="InterPro" id="IPR006016">
    <property type="entry name" value="UspA"/>
</dbReference>
<dbReference type="Gene3D" id="3.40.50.12370">
    <property type="match status" value="1"/>
</dbReference>
<comment type="function">
    <text evidence="4">Required for resistance to DNA-damaging agents.</text>
</comment>
<proteinExistence type="inferred from homology"/>
<evidence type="ECO:0000256" key="3">
    <source>
        <dbReference type="ARBA" id="ARBA00022490"/>
    </source>
</evidence>
<comment type="subcellular location">
    <subcellularLocation>
        <location evidence="1">Cytoplasm</location>
    </subcellularLocation>
</comment>
<evidence type="ECO:0000313" key="6">
    <source>
        <dbReference type="EMBL" id="NWC31957.1"/>
    </source>
</evidence>
<dbReference type="Proteomes" id="UP000520592">
    <property type="component" value="Unassembled WGS sequence"/>
</dbReference>
<reference evidence="6 7" key="1">
    <citation type="submission" date="2020-04" db="EMBL/GenBank/DDBJ databases">
        <title>Molecular characterization of pseudomonads from Agaricus bisporus reveal novel blotch 2 pathogens in Western Europe.</title>
        <authorList>
            <person name="Taparia T."/>
            <person name="Krijger M."/>
            <person name="Haynes E."/>
            <person name="Elpinstone J.G."/>
            <person name="Noble R."/>
            <person name="Van Der Wolf J."/>
        </authorList>
    </citation>
    <scope>NUCLEOTIDE SEQUENCE [LARGE SCALE GENOMIC DNA]</scope>
    <source>
        <strain evidence="6 7">IPO3737</strain>
    </source>
</reference>
<feature type="domain" description="UspA" evidence="5">
    <location>
        <begin position="16"/>
        <end position="145"/>
    </location>
</feature>
<evidence type="ECO:0000256" key="4">
    <source>
        <dbReference type="ARBA" id="ARBA00037131"/>
    </source>
</evidence>
<comment type="similarity">
    <text evidence="2">Belongs to the universal stress protein A family.</text>
</comment>
<dbReference type="EMBL" id="JACAQD010000006">
    <property type="protein sequence ID" value="NWC31957.1"/>
    <property type="molecule type" value="Genomic_DNA"/>
</dbReference>
<feature type="domain" description="UspA" evidence="5">
    <location>
        <begin position="154"/>
        <end position="298"/>
    </location>
</feature>
<comment type="caution">
    <text evidence="6">The sequence shown here is derived from an EMBL/GenBank/DDBJ whole genome shotgun (WGS) entry which is preliminary data.</text>
</comment>
<dbReference type="SUPFAM" id="SSF52402">
    <property type="entry name" value="Adenine nucleotide alpha hydrolases-like"/>
    <property type="match status" value="2"/>
</dbReference>
<organism evidence="6 7">
    <name type="scientific">Pseudomonas gingeri</name>
    <dbReference type="NCBI Taxonomy" id="117681"/>
    <lineage>
        <taxon>Bacteria</taxon>
        <taxon>Pseudomonadati</taxon>
        <taxon>Pseudomonadota</taxon>
        <taxon>Gammaproteobacteria</taxon>
        <taxon>Pseudomonadales</taxon>
        <taxon>Pseudomonadaceae</taxon>
        <taxon>Pseudomonas</taxon>
    </lineage>
</organism>
<evidence type="ECO:0000259" key="5">
    <source>
        <dbReference type="Pfam" id="PF00582"/>
    </source>
</evidence>
<gene>
    <name evidence="6" type="ORF">HX876_06125</name>
</gene>
<dbReference type="PANTHER" id="PTHR47892">
    <property type="entry name" value="UNIVERSAL STRESS PROTEIN E"/>
    <property type="match status" value="1"/>
</dbReference>